<proteinExistence type="predicted"/>
<sequence>MDLTNKLGLTNEMGLTTDVGFPDLKGKGIAVRLFHEVSTTERGREEGLQLIAVEDTSEFPLSNEELYEIESVTELEPAASIQNPFPLSKEVVAALLEYDLCIRAVTRKGKQHRKGGASLNNNKKLTKEVKALLGSWEREAQAEKDNNKPGYVGDPC</sequence>
<reference evidence="2 3" key="4">
    <citation type="journal article" date="2011" name="BMC Genomics">
        <title>RNA-Seq improves annotation of protein-coding genes in the cucumber genome.</title>
        <authorList>
            <person name="Li Z."/>
            <person name="Zhang Z."/>
            <person name="Yan P."/>
            <person name="Huang S."/>
            <person name="Fei Z."/>
            <person name="Lin K."/>
        </authorList>
    </citation>
    <scope>NUCLEOTIDE SEQUENCE [LARGE SCALE GENOMIC DNA]</scope>
    <source>
        <strain evidence="3">cv. 9930</strain>
    </source>
</reference>
<name>A0A0A0L9C9_CUCSA</name>
<feature type="region of interest" description="Disordered" evidence="1">
    <location>
        <begin position="136"/>
        <end position="156"/>
    </location>
</feature>
<keyword evidence="3" id="KW-1185">Reference proteome</keyword>
<gene>
    <name evidence="2" type="ORF">Csa_3G656530</name>
</gene>
<evidence type="ECO:0000313" key="2">
    <source>
        <dbReference type="EMBL" id="KGN58525.1"/>
    </source>
</evidence>
<protein>
    <submittedName>
        <fullName evidence="2">Uncharacterized protein</fullName>
    </submittedName>
</protein>
<reference evidence="2 3" key="1">
    <citation type="journal article" date="2009" name="Nat. Genet.">
        <title>The genome of the cucumber, Cucumis sativus L.</title>
        <authorList>
            <person name="Huang S."/>
            <person name="Li R."/>
            <person name="Zhang Z."/>
            <person name="Li L."/>
            <person name="Gu X."/>
            <person name="Fan W."/>
            <person name="Lucas W.J."/>
            <person name="Wang X."/>
            <person name="Xie B."/>
            <person name="Ni P."/>
            <person name="Ren Y."/>
            <person name="Zhu H."/>
            <person name="Li J."/>
            <person name="Lin K."/>
            <person name="Jin W."/>
            <person name="Fei Z."/>
            <person name="Li G."/>
            <person name="Staub J."/>
            <person name="Kilian A."/>
            <person name="van der Vossen E.A."/>
            <person name="Wu Y."/>
            <person name="Guo J."/>
            <person name="He J."/>
            <person name="Jia Z."/>
            <person name="Ren Y."/>
            <person name="Tian G."/>
            <person name="Lu Y."/>
            <person name="Ruan J."/>
            <person name="Qian W."/>
            <person name="Wang M."/>
            <person name="Huang Q."/>
            <person name="Li B."/>
            <person name="Xuan Z."/>
            <person name="Cao J."/>
            <person name="Asan"/>
            <person name="Wu Z."/>
            <person name="Zhang J."/>
            <person name="Cai Q."/>
            <person name="Bai Y."/>
            <person name="Zhao B."/>
            <person name="Han Y."/>
            <person name="Li Y."/>
            <person name="Li X."/>
            <person name="Wang S."/>
            <person name="Shi Q."/>
            <person name="Liu S."/>
            <person name="Cho W.K."/>
            <person name="Kim J.Y."/>
            <person name="Xu Y."/>
            <person name="Heller-Uszynska K."/>
            <person name="Miao H."/>
            <person name="Cheng Z."/>
            <person name="Zhang S."/>
            <person name="Wu J."/>
            <person name="Yang Y."/>
            <person name="Kang H."/>
            <person name="Li M."/>
            <person name="Liang H."/>
            <person name="Ren X."/>
            <person name="Shi Z."/>
            <person name="Wen M."/>
            <person name="Jian M."/>
            <person name="Yang H."/>
            <person name="Zhang G."/>
            <person name="Yang Z."/>
            <person name="Chen R."/>
            <person name="Liu S."/>
            <person name="Li J."/>
            <person name="Ma L."/>
            <person name="Liu H."/>
            <person name="Zhou Y."/>
            <person name="Zhao J."/>
            <person name="Fang X."/>
            <person name="Li G."/>
            <person name="Fang L."/>
            <person name="Li Y."/>
            <person name="Liu D."/>
            <person name="Zheng H."/>
            <person name="Zhang Y."/>
            <person name="Qin N."/>
            <person name="Li Z."/>
            <person name="Yang G."/>
            <person name="Yang S."/>
            <person name="Bolund L."/>
            <person name="Kristiansen K."/>
            <person name="Zheng H."/>
            <person name="Li S."/>
            <person name="Zhang X."/>
            <person name="Yang H."/>
            <person name="Wang J."/>
            <person name="Sun R."/>
            <person name="Zhang B."/>
            <person name="Jiang S."/>
            <person name="Wang J."/>
            <person name="Du Y."/>
            <person name="Li S."/>
        </authorList>
    </citation>
    <scope>NUCLEOTIDE SEQUENCE [LARGE SCALE GENOMIC DNA]</scope>
    <source>
        <strain evidence="3">cv. 9930</strain>
    </source>
</reference>
<evidence type="ECO:0000313" key="3">
    <source>
        <dbReference type="Proteomes" id="UP000029981"/>
    </source>
</evidence>
<feature type="compositionally biased region" description="Basic and acidic residues" evidence="1">
    <location>
        <begin position="136"/>
        <end position="147"/>
    </location>
</feature>
<evidence type="ECO:0000256" key="1">
    <source>
        <dbReference type="SAM" id="MobiDB-lite"/>
    </source>
</evidence>
<dbReference type="EMBL" id="CM002924">
    <property type="protein sequence ID" value="KGN58525.1"/>
    <property type="molecule type" value="Genomic_DNA"/>
</dbReference>
<reference evidence="2 3" key="3">
    <citation type="journal article" date="2010" name="BMC Genomics">
        <title>Transcriptome sequencing and comparative analysis of cucumber flowers with different sex types.</title>
        <authorList>
            <person name="Guo S."/>
            <person name="Zheng Y."/>
            <person name="Joung J.G."/>
            <person name="Liu S."/>
            <person name="Zhang Z."/>
            <person name="Crasta O.R."/>
            <person name="Sobral B.W."/>
            <person name="Xu Y."/>
            <person name="Huang S."/>
            <person name="Fei Z."/>
        </authorList>
    </citation>
    <scope>NUCLEOTIDE SEQUENCE [LARGE SCALE GENOMIC DNA]</scope>
    <source>
        <strain evidence="3">cv. 9930</strain>
    </source>
</reference>
<dbReference type="AlphaFoldDB" id="A0A0A0L9C9"/>
<accession>A0A0A0L9C9</accession>
<organism evidence="2 3">
    <name type="scientific">Cucumis sativus</name>
    <name type="common">Cucumber</name>
    <dbReference type="NCBI Taxonomy" id="3659"/>
    <lineage>
        <taxon>Eukaryota</taxon>
        <taxon>Viridiplantae</taxon>
        <taxon>Streptophyta</taxon>
        <taxon>Embryophyta</taxon>
        <taxon>Tracheophyta</taxon>
        <taxon>Spermatophyta</taxon>
        <taxon>Magnoliopsida</taxon>
        <taxon>eudicotyledons</taxon>
        <taxon>Gunneridae</taxon>
        <taxon>Pentapetalae</taxon>
        <taxon>rosids</taxon>
        <taxon>fabids</taxon>
        <taxon>Cucurbitales</taxon>
        <taxon>Cucurbitaceae</taxon>
        <taxon>Benincaseae</taxon>
        <taxon>Cucumis</taxon>
    </lineage>
</organism>
<dbReference type="Proteomes" id="UP000029981">
    <property type="component" value="Chromosome 3"/>
</dbReference>
<dbReference type="Gramene" id="KGN58525">
    <property type="protein sequence ID" value="KGN58525"/>
    <property type="gene ID" value="Csa_3G656530"/>
</dbReference>
<reference evidence="2 3" key="2">
    <citation type="journal article" date="2009" name="PLoS ONE">
        <title>An integrated genetic and cytogenetic map of the cucumber genome.</title>
        <authorList>
            <person name="Ren Y."/>
            <person name="Zhang Z."/>
            <person name="Liu J."/>
            <person name="Staub J.E."/>
            <person name="Han Y."/>
            <person name="Cheng Z."/>
            <person name="Li X."/>
            <person name="Lu J."/>
            <person name="Miao H."/>
            <person name="Kang H."/>
            <person name="Xie B."/>
            <person name="Gu X."/>
            <person name="Wang X."/>
            <person name="Du Y."/>
            <person name="Jin W."/>
            <person name="Huang S."/>
        </authorList>
    </citation>
    <scope>NUCLEOTIDE SEQUENCE [LARGE SCALE GENOMIC DNA]</scope>
    <source>
        <strain evidence="3">cv. 9930</strain>
    </source>
</reference>